<evidence type="ECO:0000256" key="4">
    <source>
        <dbReference type="ARBA" id="ARBA00022989"/>
    </source>
</evidence>
<accession>A0ABY6J4K3</accession>
<feature type="transmembrane region" description="Helical" evidence="6">
    <location>
        <begin position="137"/>
        <end position="161"/>
    </location>
</feature>
<proteinExistence type="predicted"/>
<dbReference type="InterPro" id="IPR017039">
    <property type="entry name" value="Virul_fac_BrkB"/>
</dbReference>
<dbReference type="Proteomes" id="UP001162741">
    <property type="component" value="Chromosome"/>
</dbReference>
<evidence type="ECO:0000256" key="2">
    <source>
        <dbReference type="ARBA" id="ARBA00022475"/>
    </source>
</evidence>
<keyword evidence="4 6" id="KW-1133">Transmembrane helix</keyword>
<dbReference type="PANTHER" id="PTHR30213">
    <property type="entry name" value="INNER MEMBRANE PROTEIN YHJD"/>
    <property type="match status" value="1"/>
</dbReference>
<reference evidence="7" key="1">
    <citation type="submission" date="2022-10" db="EMBL/GenBank/DDBJ databases">
        <title>Chitinophaga sp. nov., isolated from soil.</title>
        <authorList>
            <person name="Jeon C.O."/>
        </authorList>
    </citation>
    <scope>NUCLEOTIDE SEQUENCE</scope>
    <source>
        <strain evidence="7">R8</strain>
    </source>
</reference>
<dbReference type="NCBIfam" id="TIGR00765">
    <property type="entry name" value="yihY_not_rbn"/>
    <property type="match status" value="1"/>
</dbReference>
<feature type="transmembrane region" description="Helical" evidence="6">
    <location>
        <begin position="216"/>
        <end position="239"/>
    </location>
</feature>
<evidence type="ECO:0000256" key="1">
    <source>
        <dbReference type="ARBA" id="ARBA00004651"/>
    </source>
</evidence>
<gene>
    <name evidence="7" type="ORF">MKQ68_23825</name>
</gene>
<dbReference type="EMBL" id="CP107006">
    <property type="protein sequence ID" value="UYQ93114.1"/>
    <property type="molecule type" value="Genomic_DNA"/>
</dbReference>
<evidence type="ECO:0000313" key="7">
    <source>
        <dbReference type="EMBL" id="UYQ93114.1"/>
    </source>
</evidence>
<name>A0ABY6J4K3_9BACT</name>
<dbReference type="PIRSF" id="PIRSF035875">
    <property type="entry name" value="RNase_BN"/>
    <property type="match status" value="1"/>
</dbReference>
<protein>
    <submittedName>
        <fullName evidence="7">YihY/virulence factor BrkB family protein</fullName>
    </submittedName>
</protein>
<dbReference type="RefSeq" id="WP_264281245.1">
    <property type="nucleotide sequence ID" value="NZ_CP107006.1"/>
</dbReference>
<evidence type="ECO:0000313" key="8">
    <source>
        <dbReference type="Proteomes" id="UP001162741"/>
    </source>
</evidence>
<evidence type="ECO:0000256" key="3">
    <source>
        <dbReference type="ARBA" id="ARBA00022692"/>
    </source>
</evidence>
<feature type="transmembrane region" description="Helical" evidence="6">
    <location>
        <begin position="251"/>
        <end position="272"/>
    </location>
</feature>
<comment type="subcellular location">
    <subcellularLocation>
        <location evidence="1">Cell membrane</location>
        <topology evidence="1">Multi-pass membrane protein</topology>
    </subcellularLocation>
</comment>
<evidence type="ECO:0000256" key="5">
    <source>
        <dbReference type="ARBA" id="ARBA00023136"/>
    </source>
</evidence>
<dbReference type="PANTHER" id="PTHR30213:SF1">
    <property type="entry name" value="INNER MEMBRANE PROTEIN YHJD"/>
    <property type="match status" value="1"/>
</dbReference>
<keyword evidence="2" id="KW-1003">Cell membrane</keyword>
<evidence type="ECO:0000256" key="6">
    <source>
        <dbReference type="SAM" id="Phobius"/>
    </source>
</evidence>
<keyword evidence="3 6" id="KW-0812">Transmembrane</keyword>
<feature type="transmembrane region" description="Helical" evidence="6">
    <location>
        <begin position="181"/>
        <end position="204"/>
    </location>
</feature>
<feature type="transmembrane region" description="Helical" evidence="6">
    <location>
        <begin position="94"/>
        <end position="116"/>
    </location>
</feature>
<feature type="transmembrane region" description="Helical" evidence="6">
    <location>
        <begin position="33"/>
        <end position="56"/>
    </location>
</feature>
<dbReference type="Pfam" id="PF03631">
    <property type="entry name" value="Virul_fac_BrkB"/>
    <property type="match status" value="1"/>
</dbReference>
<sequence length="316" mass="35104">MKQRTNLKFYWQVLKQAATDFMGDKVLKMSAALAYYTVFSIAPMMIIVIFLCDIFLGREAIEGKLFNEIQGMVGPEAAAQIQQMISNAWLSENVSWATIIGFVTLIVGATGVFGEIQDSINTIWRLKAKPKKGFLKIIINRLLSFSLVISLGFILLVSLALNTLMEVMSAQLFSFFPEAEVVIIYIANIVITLIVISLLFAIIFKVLPDAKIQWKHVLVGAVATAVLFMLGKFAIGFYLGTSKVGSTYGAAGSIVIILLWVYYSSAILYFGAEFTRSWVEKKGCEIEPNDYAIWVRQVEVASEGVMDEKKTAARKV</sequence>
<organism evidence="7 8">
    <name type="scientific">Chitinophaga horti</name>
    <dbReference type="NCBI Taxonomy" id="2920382"/>
    <lineage>
        <taxon>Bacteria</taxon>
        <taxon>Pseudomonadati</taxon>
        <taxon>Bacteroidota</taxon>
        <taxon>Chitinophagia</taxon>
        <taxon>Chitinophagales</taxon>
        <taxon>Chitinophagaceae</taxon>
        <taxon>Chitinophaga</taxon>
    </lineage>
</organism>
<keyword evidence="5 6" id="KW-0472">Membrane</keyword>
<keyword evidence="8" id="KW-1185">Reference proteome</keyword>